<evidence type="ECO:0000313" key="5">
    <source>
        <dbReference type="Proteomes" id="UP000094527"/>
    </source>
</evidence>
<dbReference type="GO" id="GO:0003924">
    <property type="term" value="F:GTPase activity"/>
    <property type="evidence" value="ECO:0007669"/>
    <property type="project" value="InterPro"/>
</dbReference>
<dbReference type="FunFam" id="3.40.50.300:FF:001179">
    <property type="entry name" value="Rho family GTPase"/>
    <property type="match status" value="1"/>
</dbReference>
<dbReference type="Proteomes" id="UP000094527">
    <property type="component" value="Unassembled WGS sequence"/>
</dbReference>
<dbReference type="SMART" id="SM00173">
    <property type="entry name" value="RAS"/>
    <property type="match status" value="1"/>
</dbReference>
<protein>
    <submittedName>
        <fullName evidence="4">Rho-related protein rac1A</fullName>
    </submittedName>
</protein>
<dbReference type="GO" id="GO:0007264">
    <property type="term" value="P:small GTPase-mediated signal transduction"/>
    <property type="evidence" value="ECO:0007669"/>
    <property type="project" value="InterPro"/>
</dbReference>
<dbReference type="GO" id="GO:0035006">
    <property type="term" value="P:melanization defense response"/>
    <property type="evidence" value="ECO:0007669"/>
    <property type="project" value="UniProtKB-ARBA"/>
</dbReference>
<name>A0A1D2MX87_ORCCI</name>
<accession>A0A1D2MX87</accession>
<keyword evidence="5" id="KW-1185">Reference proteome</keyword>
<dbReference type="InterPro" id="IPR027417">
    <property type="entry name" value="P-loop_NTPase"/>
</dbReference>
<proteinExistence type="inferred from homology"/>
<dbReference type="CDD" id="cd00157">
    <property type="entry name" value="Rho"/>
    <property type="match status" value="1"/>
</dbReference>
<dbReference type="SMART" id="SM00175">
    <property type="entry name" value="RAB"/>
    <property type="match status" value="1"/>
</dbReference>
<evidence type="ECO:0000313" key="4">
    <source>
        <dbReference type="EMBL" id="ODM97646.1"/>
    </source>
</evidence>
<dbReference type="PROSITE" id="PS51419">
    <property type="entry name" value="RAB"/>
    <property type="match status" value="1"/>
</dbReference>
<dbReference type="SUPFAM" id="SSF52540">
    <property type="entry name" value="P-loop containing nucleoside triphosphate hydrolases"/>
    <property type="match status" value="1"/>
</dbReference>
<dbReference type="GO" id="GO:0022412">
    <property type="term" value="P:cellular process involved in reproduction in multicellular organism"/>
    <property type="evidence" value="ECO:0007669"/>
    <property type="project" value="UniProtKB-ARBA"/>
</dbReference>
<comment type="similarity">
    <text evidence="1">Belongs to the small GTPase superfamily. Rho family.</text>
</comment>
<keyword evidence="3" id="KW-0342">GTP-binding</keyword>
<dbReference type="NCBIfam" id="TIGR00231">
    <property type="entry name" value="small_GTP"/>
    <property type="match status" value="1"/>
</dbReference>
<sequence length="199" mass="22581">MESIKCVIVGDCVGKTSMLIKYTTNDFPNESIPTIFDQYTANLCVDGKPVTLQLWDSSGLESYDCLRPTMYPRTDVCIICFSLTEPSHSFENVLEKWCPEVMRHIPKVPIILVGTKLDLRDAQFPPNKIEESLIKGRELAMRINAARYMECSALTNIGLAEVFQSCVRVVRHPPRRSKKNPEGLLPNYLLRFTSCCTLM</sequence>
<keyword evidence="2" id="KW-0547">Nucleotide-binding</keyword>
<dbReference type="EMBL" id="LJIJ01000425">
    <property type="protein sequence ID" value="ODM97646.1"/>
    <property type="molecule type" value="Genomic_DNA"/>
</dbReference>
<organism evidence="4 5">
    <name type="scientific">Orchesella cincta</name>
    <name type="common">Springtail</name>
    <name type="synonym">Podura cincta</name>
    <dbReference type="NCBI Taxonomy" id="48709"/>
    <lineage>
        <taxon>Eukaryota</taxon>
        <taxon>Metazoa</taxon>
        <taxon>Ecdysozoa</taxon>
        <taxon>Arthropoda</taxon>
        <taxon>Hexapoda</taxon>
        <taxon>Collembola</taxon>
        <taxon>Entomobryomorpha</taxon>
        <taxon>Entomobryoidea</taxon>
        <taxon>Orchesellidae</taxon>
        <taxon>Orchesellinae</taxon>
        <taxon>Orchesella</taxon>
    </lineage>
</organism>
<dbReference type="InterPro" id="IPR003578">
    <property type="entry name" value="Small_GTPase_Rho"/>
</dbReference>
<reference evidence="4 5" key="1">
    <citation type="journal article" date="2016" name="Genome Biol. Evol.">
        <title>Gene Family Evolution Reflects Adaptation to Soil Environmental Stressors in the Genome of the Collembolan Orchesella cincta.</title>
        <authorList>
            <person name="Faddeeva-Vakhrusheva A."/>
            <person name="Derks M.F."/>
            <person name="Anvar S.Y."/>
            <person name="Agamennone V."/>
            <person name="Suring W."/>
            <person name="Smit S."/>
            <person name="van Straalen N.M."/>
            <person name="Roelofs D."/>
        </authorList>
    </citation>
    <scope>NUCLEOTIDE SEQUENCE [LARGE SCALE GENOMIC DNA]</scope>
    <source>
        <tissue evidence="4">Mixed pool</tissue>
    </source>
</reference>
<dbReference type="PROSITE" id="PS51420">
    <property type="entry name" value="RHO"/>
    <property type="match status" value="1"/>
</dbReference>
<dbReference type="STRING" id="48709.A0A1D2MX87"/>
<dbReference type="PROSITE" id="PS51421">
    <property type="entry name" value="RAS"/>
    <property type="match status" value="1"/>
</dbReference>
<dbReference type="Pfam" id="PF00071">
    <property type="entry name" value="Ras"/>
    <property type="match status" value="1"/>
</dbReference>
<dbReference type="PRINTS" id="PR00449">
    <property type="entry name" value="RASTRNSFRMNG"/>
</dbReference>
<evidence type="ECO:0000256" key="2">
    <source>
        <dbReference type="ARBA" id="ARBA00022741"/>
    </source>
</evidence>
<comment type="caution">
    <text evidence="4">The sequence shown here is derived from an EMBL/GenBank/DDBJ whole genome shotgun (WGS) entry which is preliminary data.</text>
</comment>
<dbReference type="GO" id="GO:0003006">
    <property type="term" value="P:developmental process involved in reproduction"/>
    <property type="evidence" value="ECO:0007669"/>
    <property type="project" value="UniProtKB-ARBA"/>
</dbReference>
<dbReference type="SMART" id="SM00174">
    <property type="entry name" value="RHO"/>
    <property type="match status" value="1"/>
</dbReference>
<dbReference type="Gene3D" id="3.40.50.300">
    <property type="entry name" value="P-loop containing nucleotide triphosphate hydrolases"/>
    <property type="match status" value="1"/>
</dbReference>
<dbReference type="PANTHER" id="PTHR24072">
    <property type="entry name" value="RHO FAMILY GTPASE"/>
    <property type="match status" value="1"/>
</dbReference>
<dbReference type="OrthoDB" id="8830751at2759"/>
<dbReference type="GO" id="GO:0035099">
    <property type="term" value="P:hemocyte migration"/>
    <property type="evidence" value="ECO:0007669"/>
    <property type="project" value="UniProtKB-ARBA"/>
</dbReference>
<dbReference type="InterPro" id="IPR005225">
    <property type="entry name" value="Small_GTP-bd"/>
</dbReference>
<dbReference type="InterPro" id="IPR001806">
    <property type="entry name" value="Small_GTPase"/>
</dbReference>
<dbReference type="AlphaFoldDB" id="A0A1D2MX87"/>
<evidence type="ECO:0000256" key="1">
    <source>
        <dbReference type="ARBA" id="ARBA00010142"/>
    </source>
</evidence>
<evidence type="ECO:0000256" key="3">
    <source>
        <dbReference type="ARBA" id="ARBA00023134"/>
    </source>
</evidence>
<gene>
    <name evidence="4" type="ORF">Ocin01_09038</name>
</gene>
<dbReference type="GO" id="GO:0005525">
    <property type="term" value="F:GTP binding"/>
    <property type="evidence" value="ECO:0007669"/>
    <property type="project" value="UniProtKB-KW"/>
</dbReference>
<dbReference type="GO" id="GO:0001667">
    <property type="term" value="P:ameboidal-type cell migration"/>
    <property type="evidence" value="ECO:0007669"/>
    <property type="project" value="UniProtKB-ARBA"/>
</dbReference>